<evidence type="ECO:0000313" key="4">
    <source>
        <dbReference type="Proteomes" id="UP000075670"/>
    </source>
</evidence>
<dbReference type="InterPro" id="IPR011579">
    <property type="entry name" value="ATPase_dom"/>
</dbReference>
<dbReference type="PATRIC" id="fig|1122241.3.peg.161"/>
<accession>A0A151B0N0</accession>
<dbReference type="InterPro" id="IPR036390">
    <property type="entry name" value="WH_DNA-bd_sf"/>
</dbReference>
<protein>
    <submittedName>
        <fullName evidence="3">Archaeal ATPase</fullName>
    </submittedName>
</protein>
<dbReference type="PANTHER" id="PTHR34704:SF1">
    <property type="entry name" value="ATPASE"/>
    <property type="match status" value="1"/>
</dbReference>
<evidence type="ECO:0000259" key="2">
    <source>
        <dbReference type="Pfam" id="PF03008"/>
    </source>
</evidence>
<proteinExistence type="predicted"/>
<reference evidence="3 4" key="1">
    <citation type="submission" date="2016-02" db="EMBL/GenBank/DDBJ databases">
        <title>Genome sequence of Moorella mulderi DSM 14980.</title>
        <authorList>
            <person name="Poehlein A."/>
            <person name="Daniel R."/>
        </authorList>
    </citation>
    <scope>NUCLEOTIDE SEQUENCE [LARGE SCALE GENOMIC DNA]</scope>
    <source>
        <strain evidence="3 4">DSM 14980</strain>
    </source>
</reference>
<feature type="domain" description="ATPase" evidence="1">
    <location>
        <begin position="3"/>
        <end position="205"/>
    </location>
</feature>
<dbReference type="EMBL" id="LTBC01000001">
    <property type="protein sequence ID" value="KYH33446.1"/>
    <property type="molecule type" value="Genomic_DNA"/>
</dbReference>
<dbReference type="AlphaFoldDB" id="A0A151B0N0"/>
<dbReference type="InterPro" id="IPR011335">
    <property type="entry name" value="Restrct_endonuc-II-like"/>
</dbReference>
<evidence type="ECO:0000259" key="1">
    <source>
        <dbReference type="Pfam" id="PF01637"/>
    </source>
</evidence>
<dbReference type="InterPro" id="IPR036388">
    <property type="entry name" value="WH-like_DNA-bd_sf"/>
</dbReference>
<name>A0A151B0N0_9FIRM</name>
<dbReference type="Pfam" id="PF03008">
    <property type="entry name" value="DUF234"/>
    <property type="match status" value="1"/>
</dbReference>
<keyword evidence="4" id="KW-1185">Reference proteome</keyword>
<dbReference type="SUPFAM" id="SSF52540">
    <property type="entry name" value="P-loop containing nucleoside triphosphate hydrolases"/>
    <property type="match status" value="1"/>
</dbReference>
<dbReference type="InterPro" id="IPR027417">
    <property type="entry name" value="P-loop_NTPase"/>
</dbReference>
<dbReference type="Proteomes" id="UP000075670">
    <property type="component" value="Unassembled WGS sequence"/>
</dbReference>
<dbReference type="SUPFAM" id="SSF52980">
    <property type="entry name" value="Restriction endonuclease-like"/>
    <property type="match status" value="1"/>
</dbReference>
<gene>
    <name evidence="3" type="ORF">MOMUL_01470</name>
</gene>
<organism evidence="3 4">
    <name type="scientific">Moorella mulderi DSM 14980</name>
    <dbReference type="NCBI Taxonomy" id="1122241"/>
    <lineage>
        <taxon>Bacteria</taxon>
        <taxon>Bacillati</taxon>
        <taxon>Bacillota</taxon>
        <taxon>Clostridia</taxon>
        <taxon>Neomoorellales</taxon>
        <taxon>Neomoorellaceae</taxon>
        <taxon>Neomoorella</taxon>
    </lineage>
</organism>
<comment type="caution">
    <text evidence="3">The sequence shown here is derived from an EMBL/GenBank/DDBJ whole genome shotgun (WGS) entry which is preliminary data.</text>
</comment>
<dbReference type="GO" id="GO:0005524">
    <property type="term" value="F:ATP binding"/>
    <property type="evidence" value="ECO:0007669"/>
    <property type="project" value="InterPro"/>
</dbReference>
<feature type="domain" description="DUF234" evidence="2">
    <location>
        <begin position="316"/>
        <end position="406"/>
    </location>
</feature>
<evidence type="ECO:0000313" key="3">
    <source>
        <dbReference type="EMBL" id="KYH33446.1"/>
    </source>
</evidence>
<dbReference type="PANTHER" id="PTHR34704">
    <property type="entry name" value="ATPASE"/>
    <property type="match status" value="1"/>
</dbReference>
<dbReference type="OrthoDB" id="9813134at2"/>
<dbReference type="Pfam" id="PF01637">
    <property type="entry name" value="ATPase_2"/>
    <property type="match status" value="1"/>
</dbReference>
<dbReference type="Gene3D" id="1.10.10.10">
    <property type="entry name" value="Winged helix-like DNA-binding domain superfamily/Winged helix DNA-binding domain"/>
    <property type="match status" value="1"/>
</dbReference>
<dbReference type="Gene3D" id="3.40.50.300">
    <property type="entry name" value="P-loop containing nucleotide triphosphate hydrolases"/>
    <property type="match status" value="1"/>
</dbReference>
<dbReference type="RefSeq" id="WP_062280253.1">
    <property type="nucleotide sequence ID" value="NZ_LTBC01000001.1"/>
</dbReference>
<dbReference type="SUPFAM" id="SSF46785">
    <property type="entry name" value="Winged helix' DNA-binding domain"/>
    <property type="match status" value="1"/>
</dbReference>
<sequence>MVFVNRQTELNWLEEVYKSGRAQLLVLYGRRRVGKTELLRFFCREKKHVFFVADLAPDREQLAAFSQRLWERAYGQAETGFSFPSWEAAFRFMGGLARQEQLIVVLDEFPYLMETNPSIPSILQKVWDEELRNTRILCILCGSYVGVMEREVLGYKSALYGRRTGQYLIEPLHFHDIAGFFPGRGSVWLVEAYAVLGGVPAYLLEFMDENDLFTGIARRVLRRGTFLYEEPRFLLMQELREPANYFAVLRAIAHGKTRLNEITQAAGLHDRSATSRYLDILRDMGLIQRLVPVTEKQPQKSRRGIYRLRDQFLRFWFRFVYPNRSELEEGEAERVLETRIKPHFPDFVGPVFEEVCRQHLRFLGQGGKLPFYPYRLGSWWDGQNELDLLAINEDESAILVGECKWWGKPVGANVLSELQQKVKAVVPHFQRPPQVYYALFARNGFSEELHQMAAERHDLLLIEACQFHGNGNL</sequence>
<dbReference type="InterPro" id="IPR004256">
    <property type="entry name" value="DUF234"/>
</dbReference>